<evidence type="ECO:0000313" key="2">
    <source>
        <dbReference type="EMBL" id="MBB6126978.1"/>
    </source>
</evidence>
<accession>A0A841JEC1</accession>
<evidence type="ECO:0000259" key="1">
    <source>
        <dbReference type="Pfam" id="PF22292"/>
    </source>
</evidence>
<organism evidence="2 3">
    <name type="scientific">Mucilaginibacter lappiensis</name>
    <dbReference type="NCBI Taxonomy" id="354630"/>
    <lineage>
        <taxon>Bacteria</taxon>
        <taxon>Pseudomonadati</taxon>
        <taxon>Bacteroidota</taxon>
        <taxon>Sphingobacteriia</taxon>
        <taxon>Sphingobacteriales</taxon>
        <taxon>Sphingobacteriaceae</taxon>
        <taxon>Mucilaginibacter</taxon>
    </lineage>
</organism>
<protein>
    <recommendedName>
        <fullName evidence="1">DUF6965 domain-containing protein</fullName>
    </recommendedName>
</protein>
<name>A0A841JEC1_9SPHI</name>
<evidence type="ECO:0000313" key="3">
    <source>
        <dbReference type="Proteomes" id="UP000548326"/>
    </source>
</evidence>
<sequence>MTIDELEAFFKATDLPQSFRIDRGVNIVDVKLFLETQLGVIKAYGIENKAGAACYDRLMQFQKLISSV</sequence>
<dbReference type="Pfam" id="PF22292">
    <property type="entry name" value="DUF6965"/>
    <property type="match status" value="1"/>
</dbReference>
<dbReference type="InterPro" id="IPR054238">
    <property type="entry name" value="DUF6965"/>
</dbReference>
<gene>
    <name evidence="2" type="ORF">HDF22_001084</name>
</gene>
<feature type="domain" description="DUF6965" evidence="1">
    <location>
        <begin position="1"/>
        <end position="66"/>
    </location>
</feature>
<dbReference type="Proteomes" id="UP000548326">
    <property type="component" value="Unassembled WGS sequence"/>
</dbReference>
<proteinExistence type="predicted"/>
<reference evidence="2 3" key="1">
    <citation type="submission" date="2020-08" db="EMBL/GenBank/DDBJ databases">
        <title>Genomic Encyclopedia of Type Strains, Phase IV (KMG-V): Genome sequencing to study the core and pangenomes of soil and plant-associated prokaryotes.</title>
        <authorList>
            <person name="Whitman W."/>
        </authorList>
    </citation>
    <scope>NUCLEOTIDE SEQUENCE [LARGE SCALE GENOMIC DNA]</scope>
    <source>
        <strain evidence="2 3">MP601</strain>
    </source>
</reference>
<comment type="caution">
    <text evidence="2">The sequence shown here is derived from an EMBL/GenBank/DDBJ whole genome shotgun (WGS) entry which is preliminary data.</text>
</comment>
<dbReference type="AlphaFoldDB" id="A0A841JEC1"/>
<dbReference type="RefSeq" id="WP_183586163.1">
    <property type="nucleotide sequence ID" value="NZ_JACHCA010000003.1"/>
</dbReference>
<dbReference type="EMBL" id="JACHCA010000003">
    <property type="protein sequence ID" value="MBB6126978.1"/>
    <property type="molecule type" value="Genomic_DNA"/>
</dbReference>